<comment type="similarity">
    <text evidence="4 14">Belongs to the DNA repair enzymes AP/ExoA family.</text>
</comment>
<dbReference type="GO" id="GO:0008311">
    <property type="term" value="F:double-stranded DNA 3'-5' DNA exonuclease activity"/>
    <property type="evidence" value="ECO:0007669"/>
    <property type="project" value="UniProtKB-EC"/>
</dbReference>
<dbReference type="InterPro" id="IPR020847">
    <property type="entry name" value="AP_endonuclease_F1_BS"/>
</dbReference>
<evidence type="ECO:0000256" key="8">
    <source>
        <dbReference type="ARBA" id="ARBA00022842"/>
    </source>
</evidence>
<dbReference type="NCBIfam" id="TIGR00633">
    <property type="entry name" value="xth"/>
    <property type="match status" value="1"/>
</dbReference>
<feature type="compositionally biased region" description="Basic and acidic residues" evidence="15">
    <location>
        <begin position="45"/>
        <end position="56"/>
    </location>
</feature>
<protein>
    <recommendedName>
        <fullName evidence="14">DNA-(apurinic or apyrimidinic site) endonuclease</fullName>
        <ecNumber evidence="14">3.1.-.-</ecNumber>
    </recommendedName>
</protein>
<comment type="cofactor">
    <cofactor evidence="12 14">
        <name>Mg(2+)</name>
        <dbReference type="ChEBI" id="CHEBI:18420"/>
    </cofactor>
    <cofactor evidence="12 14">
        <name>Mn(2+)</name>
        <dbReference type="ChEBI" id="CHEBI:29035"/>
    </cofactor>
    <text evidence="12 14">Probably binds two magnesium or manganese ions per subunit.</text>
</comment>
<keyword evidence="9 14" id="KW-0234">DNA repair</keyword>
<dbReference type="Pfam" id="PF03372">
    <property type="entry name" value="Exo_endo_phos"/>
    <property type="match status" value="1"/>
</dbReference>
<reference evidence="17" key="1">
    <citation type="submission" date="2024-04" db="UniProtKB">
        <authorList>
            <consortium name="EnsemblMetazoa"/>
        </authorList>
    </citation>
    <scope>IDENTIFICATION</scope>
    <source>
        <strain evidence="17">EBRO</strain>
    </source>
</reference>
<comment type="cofactor">
    <cofactor evidence="2">
        <name>Mn(2+)</name>
        <dbReference type="ChEBI" id="CHEBI:29035"/>
    </cofactor>
</comment>
<dbReference type="PANTHER" id="PTHR22748">
    <property type="entry name" value="AP ENDONUCLEASE"/>
    <property type="match status" value="1"/>
</dbReference>
<dbReference type="AlphaFoldDB" id="A0AAG5DB56"/>
<dbReference type="GO" id="GO:0008081">
    <property type="term" value="F:phosphoric diester hydrolase activity"/>
    <property type="evidence" value="ECO:0007669"/>
    <property type="project" value="TreeGrafter"/>
</dbReference>
<dbReference type="SUPFAM" id="SSF56219">
    <property type="entry name" value="DNase I-like"/>
    <property type="match status" value="1"/>
</dbReference>
<keyword evidence="10" id="KW-0539">Nucleus</keyword>
<evidence type="ECO:0000256" key="4">
    <source>
        <dbReference type="ARBA" id="ARBA00007092"/>
    </source>
</evidence>
<keyword evidence="5 12" id="KW-0479">Metal-binding</keyword>
<dbReference type="CDD" id="cd09087">
    <property type="entry name" value="Ape1-like_AP-endo"/>
    <property type="match status" value="1"/>
</dbReference>
<evidence type="ECO:0000256" key="15">
    <source>
        <dbReference type="SAM" id="MobiDB-lite"/>
    </source>
</evidence>
<feature type="site" description="Interaction with DNA substrate" evidence="13">
    <location>
        <position position="604"/>
    </location>
</feature>
<dbReference type="GO" id="GO:0046872">
    <property type="term" value="F:metal ion binding"/>
    <property type="evidence" value="ECO:0007669"/>
    <property type="project" value="UniProtKB-KW"/>
</dbReference>
<feature type="binding site" evidence="12">
    <location>
        <position position="395"/>
    </location>
    <ligand>
        <name>Mg(2+)</name>
        <dbReference type="ChEBI" id="CHEBI:18420"/>
        <label>1</label>
    </ligand>
</feature>
<evidence type="ECO:0000256" key="6">
    <source>
        <dbReference type="ARBA" id="ARBA00022763"/>
    </source>
</evidence>
<feature type="region of interest" description="Disordered" evidence="15">
    <location>
        <begin position="76"/>
        <end position="316"/>
    </location>
</feature>
<dbReference type="GO" id="GO:0005634">
    <property type="term" value="C:nucleus"/>
    <property type="evidence" value="ECO:0007669"/>
    <property type="project" value="UniProtKB-SubCell"/>
</dbReference>
<feature type="active site" evidence="11">
    <location>
        <position position="467"/>
    </location>
</feature>
<dbReference type="Proteomes" id="UP000075880">
    <property type="component" value="Unassembled WGS sequence"/>
</dbReference>
<dbReference type="GO" id="GO:0003906">
    <property type="term" value="F:DNA-(apurinic or apyrimidinic site) endonuclease activity"/>
    <property type="evidence" value="ECO:0007669"/>
    <property type="project" value="TreeGrafter"/>
</dbReference>
<evidence type="ECO:0000256" key="7">
    <source>
        <dbReference type="ARBA" id="ARBA00022801"/>
    </source>
</evidence>
<dbReference type="PANTHER" id="PTHR22748:SF6">
    <property type="entry name" value="DNA-(APURINIC OR APYRIMIDINIC SITE) ENDONUCLEASE"/>
    <property type="match status" value="1"/>
</dbReference>
<comment type="subcellular location">
    <subcellularLocation>
        <location evidence="3">Nucleus</location>
    </subcellularLocation>
</comment>
<evidence type="ECO:0000256" key="3">
    <source>
        <dbReference type="ARBA" id="ARBA00004123"/>
    </source>
</evidence>
<dbReference type="InterPro" id="IPR036691">
    <property type="entry name" value="Endo/exonu/phosph_ase_sf"/>
</dbReference>
<keyword evidence="7" id="KW-0378">Hydrolase</keyword>
<feature type="binding site" evidence="12">
    <location>
        <position position="604"/>
    </location>
    <ligand>
        <name>Mg(2+)</name>
        <dbReference type="ChEBI" id="CHEBI:18420"/>
        <label>1</label>
    </ligand>
</feature>
<evidence type="ECO:0000256" key="5">
    <source>
        <dbReference type="ARBA" id="ARBA00022723"/>
    </source>
</evidence>
<feature type="binding site" evidence="12">
    <location>
        <position position="603"/>
    </location>
    <ligand>
        <name>Mg(2+)</name>
        <dbReference type="ChEBI" id="CHEBI:18420"/>
        <label>1</label>
    </ligand>
</feature>
<dbReference type="NCBIfam" id="TIGR00195">
    <property type="entry name" value="exoDNase_III"/>
    <property type="match status" value="1"/>
</dbReference>
<evidence type="ECO:0000256" key="12">
    <source>
        <dbReference type="PIRSR" id="PIRSR604808-2"/>
    </source>
</evidence>
<dbReference type="GO" id="GO:0003677">
    <property type="term" value="F:DNA binding"/>
    <property type="evidence" value="ECO:0007669"/>
    <property type="project" value="InterPro"/>
</dbReference>
<evidence type="ECO:0000256" key="1">
    <source>
        <dbReference type="ARBA" id="ARBA00000493"/>
    </source>
</evidence>
<feature type="active site" description="Proton donor/acceptor" evidence="11">
    <location>
        <position position="506"/>
    </location>
</feature>
<proteinExistence type="inferred from homology"/>
<evidence type="ECO:0000256" key="10">
    <source>
        <dbReference type="ARBA" id="ARBA00023242"/>
    </source>
</evidence>
<dbReference type="FunFam" id="3.60.10.10:FF:000009">
    <property type="entry name" value="DNA-(apurinic or apyrimidinic site) lyase"/>
    <property type="match status" value="1"/>
</dbReference>
<evidence type="ECO:0000256" key="13">
    <source>
        <dbReference type="PIRSR" id="PIRSR604808-3"/>
    </source>
</evidence>
<dbReference type="PROSITE" id="PS00726">
    <property type="entry name" value="AP_NUCLEASE_F1_1"/>
    <property type="match status" value="1"/>
</dbReference>
<evidence type="ECO:0000313" key="17">
    <source>
        <dbReference type="EnsemblMetazoa" id="ENSAATROPP008481"/>
    </source>
</evidence>
<feature type="binding site" evidence="12">
    <location>
        <position position="508"/>
    </location>
    <ligand>
        <name>Mg(2+)</name>
        <dbReference type="ChEBI" id="CHEBI:18420"/>
        <label>1</label>
    </ligand>
</feature>
<feature type="compositionally biased region" description="Low complexity" evidence="15">
    <location>
        <begin position="254"/>
        <end position="265"/>
    </location>
</feature>
<keyword evidence="8 12" id="KW-0460">Magnesium</keyword>
<dbReference type="PROSITE" id="PS51435">
    <property type="entry name" value="AP_NUCLEASE_F1_4"/>
    <property type="match status" value="1"/>
</dbReference>
<feature type="compositionally biased region" description="Basic and acidic residues" evidence="15">
    <location>
        <begin position="186"/>
        <end position="199"/>
    </location>
</feature>
<keyword evidence="18" id="KW-1185">Reference proteome</keyword>
<name>A0AAG5DB56_ANOAO</name>
<dbReference type="EnsemblMetazoa" id="ENSAATROPT009379">
    <property type="protein sequence ID" value="ENSAATROPP008481"/>
    <property type="gene ID" value="ENSAATROPG007640"/>
</dbReference>
<evidence type="ECO:0000313" key="18">
    <source>
        <dbReference type="Proteomes" id="UP000075880"/>
    </source>
</evidence>
<dbReference type="GO" id="GO:0006284">
    <property type="term" value="P:base-excision repair"/>
    <property type="evidence" value="ECO:0007669"/>
    <property type="project" value="TreeGrafter"/>
</dbReference>
<keyword evidence="6 14" id="KW-0227">DNA damage</keyword>
<feature type="site" description="Important for catalytic activity" evidence="13">
    <location>
        <position position="578"/>
    </location>
</feature>
<evidence type="ECO:0000256" key="11">
    <source>
        <dbReference type="PIRSR" id="PIRSR604808-1"/>
    </source>
</evidence>
<feature type="region of interest" description="Disordered" evidence="15">
    <location>
        <begin position="1"/>
        <end position="62"/>
    </location>
</feature>
<sequence length="613" mass="67128">MEGATKKRGRPAAKPKEKTPLHVDSEPAVPVGAETANGKGKRKAAPAEKVKKETVAKKVKSGAVVEPMPEEAIVDAEPVVPTKGKAGVAKKGRPKKEATQESAITSKETAAPQPRKAASKAAVVAAKNGSDVAAEPDGKENGSPVEEAQPTQAKRNRGKPSYKEEESVDESDQYVPKPTKGRRKARETTEEKADEEVIPKKKPAAKRSNQTKEAVADSSAPAKPTARGRKKALVAETSTEDVADQPATKKQEETASTSSAAAKPAARGRRKALAPEETTQLPADRGAEKSVTKETSSNGVTQRKRGVEKVDADEEQEGAVAAKVAQKGKKAKVAVPKMNKCATDYGSINFADGVEEKPWNFKISSWNVAGLRSWVGKGGLEFLEHERPDILCVQETKCTEDQLPDEARHIPGYHPYWLCKPGGYAGVAIYSKKMPFHVTYGLGDAEQDQDGRLLTAEYEKFYLVCVYVPNAGNKLVTLPKRMRWDEKFHQYLEQLNSKKPVILCGDMNVAHEEIDLANPKTNRKNAGFTQEERDGMTKLLSLGLVDTFRRLYPDRKSAYTFWTYMGGARAKNVGWRLDYFIVSERLMDKVTDNVIRSQVYGSDHCPVTLFLNI</sequence>
<evidence type="ECO:0000256" key="2">
    <source>
        <dbReference type="ARBA" id="ARBA00001936"/>
    </source>
</evidence>
<feature type="compositionally biased region" description="Basic residues" evidence="15">
    <location>
        <begin position="1"/>
        <end position="13"/>
    </location>
</feature>
<feature type="site" description="Transition state stabilizer" evidence="13">
    <location>
        <position position="508"/>
    </location>
</feature>
<keyword evidence="12" id="KW-0464">Manganese</keyword>
<feature type="binding site" evidence="12">
    <location>
        <position position="367"/>
    </location>
    <ligand>
        <name>Mg(2+)</name>
        <dbReference type="ChEBI" id="CHEBI:18420"/>
        <label>1</label>
    </ligand>
</feature>
<evidence type="ECO:0000256" key="14">
    <source>
        <dbReference type="RuleBase" id="RU362131"/>
    </source>
</evidence>
<evidence type="ECO:0000256" key="9">
    <source>
        <dbReference type="ARBA" id="ARBA00023204"/>
    </source>
</evidence>
<feature type="active site" description="Proton acceptor" evidence="11">
    <location>
        <position position="604"/>
    </location>
</feature>
<dbReference type="Gene3D" id="3.60.10.10">
    <property type="entry name" value="Endonuclease/exonuclease/phosphatase"/>
    <property type="match status" value="1"/>
</dbReference>
<feature type="binding site" evidence="12">
    <location>
        <position position="506"/>
    </location>
    <ligand>
        <name>Mg(2+)</name>
        <dbReference type="ChEBI" id="CHEBI:18420"/>
        <label>1</label>
    </ligand>
</feature>
<feature type="domain" description="Endonuclease/exonuclease/phosphatase" evidence="16">
    <location>
        <begin position="365"/>
        <end position="604"/>
    </location>
</feature>
<dbReference type="InterPro" id="IPR005135">
    <property type="entry name" value="Endo/exonuclease/phosphatase"/>
</dbReference>
<dbReference type="InterPro" id="IPR004808">
    <property type="entry name" value="AP_endonuc_1"/>
</dbReference>
<accession>A0AAG5DB56</accession>
<evidence type="ECO:0000259" key="16">
    <source>
        <dbReference type="Pfam" id="PF03372"/>
    </source>
</evidence>
<dbReference type="EC" id="3.1.-.-" evidence="14"/>
<feature type="compositionally biased region" description="Basic and acidic residues" evidence="15">
    <location>
        <begin position="14"/>
        <end position="25"/>
    </location>
</feature>
<comment type="catalytic activity">
    <reaction evidence="1">
        <text>Exonucleolytic cleavage in the 3'- to 5'-direction to yield nucleoside 5'-phosphates.</text>
        <dbReference type="EC" id="3.1.11.2"/>
    </reaction>
</comment>
<organism evidence="17 18">
    <name type="scientific">Anopheles atroparvus</name>
    <name type="common">European mosquito</name>
    <dbReference type="NCBI Taxonomy" id="41427"/>
    <lineage>
        <taxon>Eukaryota</taxon>
        <taxon>Metazoa</taxon>
        <taxon>Ecdysozoa</taxon>
        <taxon>Arthropoda</taxon>
        <taxon>Hexapoda</taxon>
        <taxon>Insecta</taxon>
        <taxon>Pterygota</taxon>
        <taxon>Neoptera</taxon>
        <taxon>Endopterygota</taxon>
        <taxon>Diptera</taxon>
        <taxon>Nematocera</taxon>
        <taxon>Culicoidea</taxon>
        <taxon>Culicidae</taxon>
        <taxon>Anophelinae</taxon>
        <taxon>Anopheles</taxon>
    </lineage>
</organism>